<evidence type="ECO:0000256" key="2">
    <source>
        <dbReference type="SAM" id="Phobius"/>
    </source>
</evidence>
<protein>
    <recommendedName>
        <fullName evidence="5">Fucose-specific lectin</fullName>
    </recommendedName>
</protein>
<evidence type="ECO:0000313" key="3">
    <source>
        <dbReference type="EMBL" id="CAF9938733.1"/>
    </source>
</evidence>
<keyword evidence="2" id="KW-1133">Transmembrane helix</keyword>
<proteinExistence type="predicted"/>
<reference evidence="3" key="1">
    <citation type="submission" date="2021-03" db="EMBL/GenBank/DDBJ databases">
        <authorList>
            <person name="Tagirdzhanova G."/>
        </authorList>
    </citation>
    <scope>NUCLEOTIDE SEQUENCE</scope>
</reference>
<feature type="region of interest" description="Disordered" evidence="1">
    <location>
        <begin position="114"/>
        <end position="143"/>
    </location>
</feature>
<feature type="compositionally biased region" description="Polar residues" evidence="1">
    <location>
        <begin position="43"/>
        <end position="66"/>
    </location>
</feature>
<keyword evidence="2" id="KW-0472">Membrane</keyword>
<organism evidence="3 4">
    <name type="scientific">Heterodermia speciosa</name>
    <dbReference type="NCBI Taxonomy" id="116794"/>
    <lineage>
        <taxon>Eukaryota</taxon>
        <taxon>Fungi</taxon>
        <taxon>Dikarya</taxon>
        <taxon>Ascomycota</taxon>
        <taxon>Pezizomycotina</taxon>
        <taxon>Lecanoromycetes</taxon>
        <taxon>OSLEUM clade</taxon>
        <taxon>Lecanoromycetidae</taxon>
        <taxon>Caliciales</taxon>
        <taxon>Physciaceae</taxon>
        <taxon>Heterodermia</taxon>
    </lineage>
</organism>
<dbReference type="Gene3D" id="2.120.10.70">
    <property type="entry name" value="Fucose-specific lectin"/>
    <property type="match status" value="1"/>
</dbReference>
<evidence type="ECO:0000256" key="1">
    <source>
        <dbReference type="SAM" id="MobiDB-lite"/>
    </source>
</evidence>
<keyword evidence="2" id="KW-0812">Transmembrane</keyword>
<evidence type="ECO:0008006" key="5">
    <source>
        <dbReference type="Google" id="ProtNLM"/>
    </source>
</evidence>
<accession>A0A8H3PE95</accession>
<feature type="compositionally biased region" description="Polar residues" evidence="1">
    <location>
        <begin position="121"/>
        <end position="143"/>
    </location>
</feature>
<feature type="compositionally biased region" description="Low complexity" evidence="1">
    <location>
        <begin position="15"/>
        <end position="32"/>
    </location>
</feature>
<dbReference type="Proteomes" id="UP000664521">
    <property type="component" value="Unassembled WGS sequence"/>
</dbReference>
<gene>
    <name evidence="3" type="ORF">HETSPECPRED_001175</name>
</gene>
<feature type="transmembrane region" description="Helical" evidence="2">
    <location>
        <begin position="88"/>
        <end position="111"/>
    </location>
</feature>
<dbReference type="OrthoDB" id="5429992at2759"/>
<dbReference type="SUPFAM" id="SSF89372">
    <property type="entry name" value="Fucose-specific lectin"/>
    <property type="match status" value="1"/>
</dbReference>
<dbReference type="EMBL" id="CAJPDS010000118">
    <property type="protein sequence ID" value="CAF9938733.1"/>
    <property type="molecule type" value="Genomic_DNA"/>
</dbReference>
<name>A0A8H3PE95_9LECA</name>
<keyword evidence="4" id="KW-1185">Reference proteome</keyword>
<dbReference type="AlphaFoldDB" id="A0A8H3PE95"/>
<feature type="region of interest" description="Disordered" evidence="1">
    <location>
        <begin position="1"/>
        <end position="76"/>
    </location>
</feature>
<sequence length="488" mass="52765">MASSQEERLQASNVNDAAAHAPEADNAALAPEYRGDNVPPEVSTASGKQAFYNSSPPEAVISTNPTDVGKEHVDEESKSRGTITRKKIIVVVVIAVVLAVIVLAVGLGVGLSRRGNHDTNKTAVQNSASSTGAPIATATPSTVPQKNSILDDTSFAAVSLPNGDRRVVFQEQSGNIRQAIYSSQAKTWGTDSSDNFQLTGLARNKSPLAVTTHGDVSPDTWTLFYVTTEGNLTCILMRKDPLLLPKHPRCWIFENATMPSISVAADSRHISASLVANTTGTDIILTYQNHAQNINILHLSWLNGTTAKYGNETGWRATNVTRKFEYAVQLGSIGDDWNTTRLAGTCYVSHDSDGPNLNCFSKGGYSGPNYHWYTMPFSIDSPTKLEVDLYSASGAYREYSSPSQSDYCVLAGGETLGFNGTDLMRIGYSDNITASKTPFAYQRIGSTFAANTTESYIYHQVNGSTFVEEVWDQNGFWLPGTNVTIQVE</sequence>
<evidence type="ECO:0000313" key="4">
    <source>
        <dbReference type="Proteomes" id="UP000664521"/>
    </source>
</evidence>
<comment type="caution">
    <text evidence="3">The sequence shown here is derived from an EMBL/GenBank/DDBJ whole genome shotgun (WGS) entry which is preliminary data.</text>
</comment>